<dbReference type="InterPro" id="IPR043747">
    <property type="entry name" value="DUF5692"/>
</dbReference>
<proteinExistence type="predicted"/>
<feature type="transmembrane region" description="Helical" evidence="1">
    <location>
        <begin position="6"/>
        <end position="26"/>
    </location>
</feature>
<evidence type="ECO:0000313" key="3">
    <source>
        <dbReference type="Proteomes" id="UP000323824"/>
    </source>
</evidence>
<evidence type="ECO:0000313" key="2">
    <source>
        <dbReference type="EMBL" id="QEN03466.1"/>
    </source>
</evidence>
<feature type="transmembrane region" description="Helical" evidence="1">
    <location>
        <begin position="174"/>
        <end position="192"/>
    </location>
</feature>
<sequence>MGLFYEGYTFGSIITLLIFIGFWVGINEVARRSKLSSIIIFCVLPVVMALLVFIGPLGSPTGKTWFGWVKVISALIGVYGFLLIRFTKLGGGKFATIFPGTILSLNIAEAIFREFEVYATYATMTTDAGGIVILGGYWNILNGIAGILTIVTLTGFVGIKVSKSKSKDMIWPDMTWLYIWGYTLWNFAYVYNCISTRSMYAGFAILIAAVLAEYIFKRGAWLQHRAQILVLYAIFSLSFDYQSSELFQIVPVYKPIMWQVISIISITFNLGVFSYMIYTIVKRKKNPLTQEIYGHTKYFKKAI</sequence>
<feature type="transmembrane region" description="Helical" evidence="1">
    <location>
        <begin position="144"/>
        <end position="162"/>
    </location>
</feature>
<gene>
    <name evidence="2" type="ORF">EW093_01680</name>
</gene>
<keyword evidence="3" id="KW-1185">Reference proteome</keyword>
<dbReference type="Pfam" id="PF18948">
    <property type="entry name" value="DUF5692"/>
    <property type="match status" value="1"/>
</dbReference>
<feature type="transmembrane region" description="Helical" evidence="1">
    <location>
        <begin position="256"/>
        <end position="278"/>
    </location>
</feature>
<reference evidence="2 3" key="2">
    <citation type="submission" date="2019-09" db="EMBL/GenBank/DDBJ databases">
        <title>Complete Genome Sequence and Methylome Analysis of free living Spirochaetas.</title>
        <authorList>
            <person name="Leshcheva N."/>
            <person name="Mikheeva N."/>
        </authorList>
    </citation>
    <scope>NUCLEOTIDE SEQUENCE [LARGE SCALE GENOMIC DNA]</scope>
    <source>
        <strain evidence="2 3">P</strain>
    </source>
</reference>
<feature type="transmembrane region" description="Helical" evidence="1">
    <location>
        <begin position="198"/>
        <end position="216"/>
    </location>
</feature>
<dbReference type="RefSeq" id="WP_149566725.1">
    <property type="nucleotide sequence ID" value="NZ_CP035807.1"/>
</dbReference>
<dbReference type="Proteomes" id="UP000323824">
    <property type="component" value="Chromosome"/>
</dbReference>
<keyword evidence="1" id="KW-1133">Transmembrane helix</keyword>
<keyword evidence="1" id="KW-0472">Membrane</keyword>
<dbReference type="OrthoDB" id="7054801at2"/>
<dbReference type="EMBL" id="CP035807">
    <property type="protein sequence ID" value="QEN03466.1"/>
    <property type="molecule type" value="Genomic_DNA"/>
</dbReference>
<feature type="transmembrane region" description="Helical" evidence="1">
    <location>
        <begin position="38"/>
        <end position="59"/>
    </location>
</feature>
<evidence type="ECO:0000256" key="1">
    <source>
        <dbReference type="SAM" id="Phobius"/>
    </source>
</evidence>
<feature type="transmembrane region" description="Helical" evidence="1">
    <location>
        <begin position="65"/>
        <end position="84"/>
    </location>
</feature>
<protein>
    <submittedName>
        <fullName evidence="2">Uncharacterized protein</fullName>
    </submittedName>
</protein>
<organism evidence="2 3">
    <name type="scientific">Thiospirochaeta perfilievii</name>
    <dbReference type="NCBI Taxonomy" id="252967"/>
    <lineage>
        <taxon>Bacteria</taxon>
        <taxon>Pseudomonadati</taxon>
        <taxon>Spirochaetota</taxon>
        <taxon>Spirochaetia</taxon>
        <taxon>Spirochaetales</taxon>
        <taxon>Spirochaetaceae</taxon>
        <taxon>Thiospirochaeta</taxon>
    </lineage>
</organism>
<reference evidence="2 3" key="1">
    <citation type="submission" date="2019-02" db="EMBL/GenBank/DDBJ databases">
        <authorList>
            <person name="Fomenkov A."/>
            <person name="Dubinina G."/>
            <person name="Grabovich M."/>
            <person name="Vincze T."/>
            <person name="Roberts R.J."/>
        </authorList>
    </citation>
    <scope>NUCLEOTIDE SEQUENCE [LARGE SCALE GENOMIC DNA]</scope>
    <source>
        <strain evidence="2 3">P</strain>
    </source>
</reference>
<accession>A0A5C1Q9J9</accession>
<keyword evidence="1" id="KW-0812">Transmembrane</keyword>
<name>A0A5C1Q9J9_9SPIO</name>
<dbReference type="KEGG" id="sper:EW093_01680"/>
<dbReference type="AlphaFoldDB" id="A0A5C1Q9J9"/>